<protein>
    <submittedName>
        <fullName evidence="3">DNA-directed RNA polymerase subunit beta</fullName>
    </submittedName>
</protein>
<keyword evidence="3" id="KW-0804">Transcription</keyword>
<keyword evidence="4" id="KW-1185">Reference proteome</keyword>
<keyword evidence="2" id="KW-0472">Membrane</keyword>
<dbReference type="EMBL" id="JACEOL010000036">
    <property type="protein sequence ID" value="MBA4602982.1"/>
    <property type="molecule type" value="Genomic_DNA"/>
</dbReference>
<dbReference type="RefSeq" id="WP_181741039.1">
    <property type="nucleotide sequence ID" value="NZ_JACEOL010000036.1"/>
</dbReference>
<dbReference type="Proteomes" id="UP000538292">
    <property type="component" value="Unassembled WGS sequence"/>
</dbReference>
<reference evidence="3 4" key="1">
    <citation type="submission" date="2020-07" db="EMBL/GenBank/DDBJ databases">
        <title>Thermoactinomyces phylogeny.</title>
        <authorList>
            <person name="Dunlap C."/>
        </authorList>
    </citation>
    <scope>NUCLEOTIDE SEQUENCE [LARGE SCALE GENOMIC DNA]</scope>
    <source>
        <strain evidence="3 4">AMNI-1</strain>
    </source>
</reference>
<feature type="compositionally biased region" description="Basic and acidic residues" evidence="1">
    <location>
        <begin position="75"/>
        <end position="87"/>
    </location>
</feature>
<keyword evidence="2" id="KW-0812">Transmembrane</keyword>
<evidence type="ECO:0000256" key="1">
    <source>
        <dbReference type="SAM" id="MobiDB-lite"/>
    </source>
</evidence>
<dbReference type="GO" id="GO:0000428">
    <property type="term" value="C:DNA-directed RNA polymerase complex"/>
    <property type="evidence" value="ECO:0007669"/>
    <property type="project" value="UniProtKB-KW"/>
</dbReference>
<accession>A0A7W1XTH6</accession>
<dbReference type="AlphaFoldDB" id="A0A7W1XTH6"/>
<evidence type="ECO:0000313" key="3">
    <source>
        <dbReference type="EMBL" id="MBA4602982.1"/>
    </source>
</evidence>
<dbReference type="InterPro" id="IPR024596">
    <property type="entry name" value="RNApol_su_b/EpuA"/>
</dbReference>
<comment type="caution">
    <text evidence="3">The sequence shown here is derived from an EMBL/GenBank/DDBJ whole genome shotgun (WGS) entry which is preliminary data.</text>
</comment>
<dbReference type="Pfam" id="PF11772">
    <property type="entry name" value="EpuA"/>
    <property type="match status" value="1"/>
</dbReference>
<sequence>MSYPDKEKHTDYQLDNVETLKQKLNNQHDIFSKDEKLEDTMPVGQLKWRKGEEFEEDTHHNLGLAKKKSSVVKNSNKEKKPETGKDEEVQDGNEGSGKKEKPGSENAEIPFAPENESSNTGRQLSLEDTLTPINFKEYSIDPALDQKNSGESMTEEEKPSFVAKPDLMASDAAAQRKKQNTFAGGKAWEKEEEKQIPKWVRIYWLPATLIFVLFAGLIIGHSVIGEQPVSDIFDIDMWIHIFKLMYG</sequence>
<gene>
    <name evidence="3" type="ORF">H2C83_11780</name>
</gene>
<evidence type="ECO:0000256" key="2">
    <source>
        <dbReference type="SAM" id="Phobius"/>
    </source>
</evidence>
<feature type="region of interest" description="Disordered" evidence="1">
    <location>
        <begin position="50"/>
        <end position="123"/>
    </location>
</feature>
<proteinExistence type="predicted"/>
<name>A0A7W1XTH6_9BACL</name>
<evidence type="ECO:0000313" key="4">
    <source>
        <dbReference type="Proteomes" id="UP000538292"/>
    </source>
</evidence>
<keyword evidence="3" id="KW-0240">DNA-directed RNA polymerase</keyword>
<feature type="transmembrane region" description="Helical" evidence="2">
    <location>
        <begin position="202"/>
        <end position="224"/>
    </location>
</feature>
<keyword evidence="2" id="KW-1133">Transmembrane helix</keyword>
<feature type="compositionally biased region" description="Basic and acidic residues" evidence="1">
    <location>
        <begin position="50"/>
        <end position="60"/>
    </location>
</feature>
<organism evidence="3 4">
    <name type="scientific">Thermoactinomyces mirandus</name>
    <dbReference type="NCBI Taxonomy" id="2756294"/>
    <lineage>
        <taxon>Bacteria</taxon>
        <taxon>Bacillati</taxon>
        <taxon>Bacillota</taxon>
        <taxon>Bacilli</taxon>
        <taxon>Bacillales</taxon>
        <taxon>Thermoactinomycetaceae</taxon>
        <taxon>Thermoactinomyces</taxon>
    </lineage>
</organism>